<dbReference type="Pfam" id="PF22061">
    <property type="entry name" value="CSN7_HB_subdom"/>
    <property type="match status" value="1"/>
</dbReference>
<dbReference type="AlphaFoldDB" id="A0A507EBJ8"/>
<dbReference type="Proteomes" id="UP000318582">
    <property type="component" value="Unassembled WGS sequence"/>
</dbReference>
<feature type="domain" description="PCI" evidence="4">
    <location>
        <begin position="1"/>
        <end position="162"/>
    </location>
</feature>
<dbReference type="SMART" id="SM00088">
    <property type="entry name" value="PINT"/>
    <property type="match status" value="1"/>
</dbReference>
<accession>A0A507EBJ8</accession>
<evidence type="ECO:0000256" key="3">
    <source>
        <dbReference type="SAM" id="MobiDB-lite"/>
    </source>
</evidence>
<dbReference type="InterPro" id="IPR000717">
    <property type="entry name" value="PCI_dom"/>
</dbReference>
<evidence type="ECO:0000313" key="6">
    <source>
        <dbReference type="Proteomes" id="UP000318582"/>
    </source>
</evidence>
<proteinExistence type="inferred from homology"/>
<evidence type="ECO:0000259" key="4">
    <source>
        <dbReference type="PROSITE" id="PS50250"/>
    </source>
</evidence>
<feature type="region of interest" description="Disordered" evidence="3">
    <location>
        <begin position="223"/>
        <end position="263"/>
    </location>
</feature>
<evidence type="ECO:0000256" key="2">
    <source>
        <dbReference type="ARBA" id="ARBA00022790"/>
    </source>
</evidence>
<comment type="caution">
    <text evidence="5">The sequence shown here is derived from an EMBL/GenBank/DDBJ whole genome shotgun (WGS) entry which is preliminary data.</text>
</comment>
<gene>
    <name evidence="5" type="ORF">PhCBS80983_g01684</name>
</gene>
<evidence type="ECO:0000256" key="1">
    <source>
        <dbReference type="ARBA" id="ARBA00008482"/>
    </source>
</evidence>
<evidence type="ECO:0000313" key="5">
    <source>
        <dbReference type="EMBL" id="TPX60568.1"/>
    </source>
</evidence>
<dbReference type="Pfam" id="PF01399">
    <property type="entry name" value="PCI"/>
    <property type="match status" value="1"/>
</dbReference>
<keyword evidence="6" id="KW-1185">Reference proteome</keyword>
<dbReference type="PANTHER" id="PTHR15350">
    <property type="entry name" value="COP9 SIGNALOSOME COMPLEX SUBUNIT 7/DENDRITIC CELL PROTEIN GA17"/>
    <property type="match status" value="1"/>
</dbReference>
<comment type="similarity">
    <text evidence="1">Belongs to the CSN7/EIF3M family. CSN7 subfamily.</text>
</comment>
<protein>
    <recommendedName>
        <fullName evidence="4">PCI domain-containing protein</fullName>
    </recommendedName>
</protein>
<feature type="compositionally biased region" description="Basic and acidic residues" evidence="3">
    <location>
        <begin position="223"/>
        <end position="232"/>
    </location>
</feature>
<keyword evidence="2" id="KW-0736">Signalosome</keyword>
<dbReference type="PROSITE" id="PS50250">
    <property type="entry name" value="PCI"/>
    <property type="match status" value="1"/>
</dbReference>
<dbReference type="EMBL" id="QEAQ01000014">
    <property type="protein sequence ID" value="TPX60568.1"/>
    <property type="molecule type" value="Genomic_DNA"/>
</dbReference>
<sequence>MAEEVLASSTSARLDQYVLLSKSAKGAACVQLIQDVLAAPGVYVFSELLETPSVLELATNPAHEPYVSLLKLFAYGTYQDYKSNSANLPTLNEAQLKKLKHLSLVTLSGQNRTLGYDALLQYLDIPNVRELEDLVIDAIYQDLIRGKLDQKKHCLEVEYAMGRDLRPEEETRLLAVLGTWSRTSENMLQTIETNINNISQWTAHEAQEKDEHEKQLELMKKEVKKDGLDRHRPNMGGDGPSDFGDENGRRRLNKGRAMFPSRR</sequence>
<dbReference type="STRING" id="109895.A0A507EBJ8"/>
<name>A0A507EBJ8_9FUNG</name>
<dbReference type="InterPro" id="IPR045237">
    <property type="entry name" value="COPS7/eIF3m"/>
</dbReference>
<dbReference type="PANTHER" id="PTHR15350:SF5">
    <property type="entry name" value="COP9 SIGNALOSOME COMPLEX SUBUNIT 7"/>
    <property type="match status" value="1"/>
</dbReference>
<organism evidence="5 6">
    <name type="scientific">Powellomyces hirtus</name>
    <dbReference type="NCBI Taxonomy" id="109895"/>
    <lineage>
        <taxon>Eukaryota</taxon>
        <taxon>Fungi</taxon>
        <taxon>Fungi incertae sedis</taxon>
        <taxon>Chytridiomycota</taxon>
        <taxon>Chytridiomycota incertae sedis</taxon>
        <taxon>Chytridiomycetes</taxon>
        <taxon>Spizellomycetales</taxon>
        <taxon>Powellomycetaceae</taxon>
        <taxon>Powellomyces</taxon>
    </lineage>
</organism>
<reference evidence="5 6" key="1">
    <citation type="journal article" date="2019" name="Sci. Rep.">
        <title>Comparative genomics of chytrid fungi reveal insights into the obligate biotrophic and pathogenic lifestyle of Synchytrium endobioticum.</title>
        <authorList>
            <person name="van de Vossenberg B.T.L.H."/>
            <person name="Warris S."/>
            <person name="Nguyen H.D.T."/>
            <person name="van Gent-Pelzer M.P.E."/>
            <person name="Joly D.L."/>
            <person name="van de Geest H.C."/>
            <person name="Bonants P.J.M."/>
            <person name="Smith D.S."/>
            <person name="Levesque C.A."/>
            <person name="van der Lee T.A.J."/>
        </authorList>
    </citation>
    <scope>NUCLEOTIDE SEQUENCE [LARGE SCALE GENOMIC DNA]</scope>
    <source>
        <strain evidence="5 6">CBS 809.83</strain>
    </source>
</reference>
<dbReference type="GO" id="GO:0008180">
    <property type="term" value="C:COP9 signalosome"/>
    <property type="evidence" value="ECO:0007669"/>
    <property type="project" value="UniProtKB-KW"/>
</dbReference>